<feature type="signal peptide" evidence="1">
    <location>
        <begin position="1"/>
        <end position="19"/>
    </location>
</feature>
<proteinExistence type="predicted"/>
<dbReference type="InParanoid" id="A0A0Q9X0Z9"/>
<feature type="chain" id="PRO_5006387355" evidence="1">
    <location>
        <begin position="20"/>
        <end position="111"/>
    </location>
</feature>
<keyword evidence="1" id="KW-0732">Signal</keyword>
<dbReference type="InterPro" id="IPR036728">
    <property type="entry name" value="PBP_GOBP_sf"/>
</dbReference>
<dbReference type="Gene3D" id="1.10.238.20">
    <property type="entry name" value="Pheromone/general odorant binding protein domain"/>
    <property type="match status" value="1"/>
</dbReference>
<gene>
    <name evidence="2" type="primary">Dwil\GK28023</name>
    <name evidence="2" type="ORF">Dwil_GK28023</name>
</gene>
<accession>A0A0Q9X0Z9</accession>
<dbReference type="EMBL" id="CH963846">
    <property type="protein sequence ID" value="KRF97602.1"/>
    <property type="molecule type" value="Genomic_DNA"/>
</dbReference>
<protein>
    <submittedName>
        <fullName evidence="2">Uncharacterized protein</fullName>
    </submittedName>
</protein>
<evidence type="ECO:0000313" key="2">
    <source>
        <dbReference type="EMBL" id="KRF97602.1"/>
    </source>
</evidence>
<dbReference type="KEGG" id="dwi:26530025"/>
<name>A0A0Q9X0Z9_DROWI</name>
<sequence>MKLIYQLILFALLINICLGSSQQQRQNCKNQHNVTDNDLAALPATATVADIPKNIKCFLKCVLQPLLIAENRNYDTDKEQKFMRCKEKYENVEDWSGCDYETNIFLCLDWL</sequence>
<organism evidence="2 3">
    <name type="scientific">Drosophila willistoni</name>
    <name type="common">Fruit fly</name>
    <dbReference type="NCBI Taxonomy" id="7260"/>
    <lineage>
        <taxon>Eukaryota</taxon>
        <taxon>Metazoa</taxon>
        <taxon>Ecdysozoa</taxon>
        <taxon>Arthropoda</taxon>
        <taxon>Hexapoda</taxon>
        <taxon>Insecta</taxon>
        <taxon>Pterygota</taxon>
        <taxon>Neoptera</taxon>
        <taxon>Endopterygota</taxon>
        <taxon>Diptera</taxon>
        <taxon>Brachycera</taxon>
        <taxon>Muscomorpha</taxon>
        <taxon>Ephydroidea</taxon>
        <taxon>Drosophilidae</taxon>
        <taxon>Drosophila</taxon>
        <taxon>Sophophora</taxon>
    </lineage>
</organism>
<dbReference type="SUPFAM" id="SSF47565">
    <property type="entry name" value="Insect pheromone/odorant-binding proteins"/>
    <property type="match status" value="1"/>
</dbReference>
<dbReference type="GO" id="GO:0005549">
    <property type="term" value="F:odorant binding"/>
    <property type="evidence" value="ECO:0007669"/>
    <property type="project" value="InterPro"/>
</dbReference>
<keyword evidence="3" id="KW-1185">Reference proteome</keyword>
<reference evidence="2 3" key="1">
    <citation type="journal article" date="2007" name="Nature">
        <title>Evolution of genes and genomes on the Drosophila phylogeny.</title>
        <authorList>
            <consortium name="Drosophila 12 Genomes Consortium"/>
            <person name="Clark A.G."/>
            <person name="Eisen M.B."/>
            <person name="Smith D.R."/>
            <person name="Bergman C.M."/>
            <person name="Oliver B."/>
            <person name="Markow T.A."/>
            <person name="Kaufman T.C."/>
            <person name="Kellis M."/>
            <person name="Gelbart W."/>
            <person name="Iyer V.N."/>
            <person name="Pollard D.A."/>
            <person name="Sackton T.B."/>
            <person name="Larracuente A.M."/>
            <person name="Singh N.D."/>
            <person name="Abad J.P."/>
            <person name="Abt D.N."/>
            <person name="Adryan B."/>
            <person name="Aguade M."/>
            <person name="Akashi H."/>
            <person name="Anderson W.W."/>
            <person name="Aquadro C.F."/>
            <person name="Ardell D.H."/>
            <person name="Arguello R."/>
            <person name="Artieri C.G."/>
            <person name="Barbash D.A."/>
            <person name="Barker D."/>
            <person name="Barsanti P."/>
            <person name="Batterham P."/>
            <person name="Batzoglou S."/>
            <person name="Begun D."/>
            <person name="Bhutkar A."/>
            <person name="Blanco E."/>
            <person name="Bosak S.A."/>
            <person name="Bradley R.K."/>
            <person name="Brand A.D."/>
            <person name="Brent M.R."/>
            <person name="Brooks A.N."/>
            <person name="Brown R.H."/>
            <person name="Butlin R.K."/>
            <person name="Caggese C."/>
            <person name="Calvi B.R."/>
            <person name="Bernardo de Carvalho A."/>
            <person name="Caspi A."/>
            <person name="Castrezana S."/>
            <person name="Celniker S.E."/>
            <person name="Chang J.L."/>
            <person name="Chapple C."/>
            <person name="Chatterji S."/>
            <person name="Chinwalla A."/>
            <person name="Civetta A."/>
            <person name="Clifton S.W."/>
            <person name="Comeron J.M."/>
            <person name="Costello J.C."/>
            <person name="Coyne J.A."/>
            <person name="Daub J."/>
            <person name="David R.G."/>
            <person name="Delcher A.L."/>
            <person name="Delehaunty K."/>
            <person name="Do C.B."/>
            <person name="Ebling H."/>
            <person name="Edwards K."/>
            <person name="Eickbush T."/>
            <person name="Evans J.D."/>
            <person name="Filipski A."/>
            <person name="Findeiss S."/>
            <person name="Freyhult E."/>
            <person name="Fulton L."/>
            <person name="Fulton R."/>
            <person name="Garcia A.C."/>
            <person name="Gardiner A."/>
            <person name="Garfield D.A."/>
            <person name="Garvin B.E."/>
            <person name="Gibson G."/>
            <person name="Gilbert D."/>
            <person name="Gnerre S."/>
            <person name="Godfrey J."/>
            <person name="Good R."/>
            <person name="Gotea V."/>
            <person name="Gravely B."/>
            <person name="Greenberg A.J."/>
            <person name="Griffiths-Jones S."/>
            <person name="Gross S."/>
            <person name="Guigo R."/>
            <person name="Gustafson E.A."/>
            <person name="Haerty W."/>
            <person name="Hahn M.W."/>
            <person name="Halligan D.L."/>
            <person name="Halpern A.L."/>
            <person name="Halter G.M."/>
            <person name="Han M.V."/>
            <person name="Heger A."/>
            <person name="Hillier L."/>
            <person name="Hinrichs A.S."/>
            <person name="Holmes I."/>
            <person name="Hoskins R.A."/>
            <person name="Hubisz M.J."/>
            <person name="Hultmark D."/>
            <person name="Huntley M.A."/>
            <person name="Jaffe D.B."/>
            <person name="Jagadeeshan S."/>
            <person name="Jeck W.R."/>
            <person name="Johnson J."/>
            <person name="Jones C.D."/>
            <person name="Jordan W.C."/>
            <person name="Karpen G.H."/>
            <person name="Kataoka E."/>
            <person name="Keightley P.D."/>
            <person name="Kheradpour P."/>
            <person name="Kirkness E.F."/>
            <person name="Koerich L.B."/>
            <person name="Kristiansen K."/>
            <person name="Kudrna D."/>
            <person name="Kulathinal R.J."/>
            <person name="Kumar S."/>
            <person name="Kwok R."/>
            <person name="Lander E."/>
            <person name="Langley C.H."/>
            <person name="Lapoint R."/>
            <person name="Lazzaro B.P."/>
            <person name="Lee S.J."/>
            <person name="Levesque L."/>
            <person name="Li R."/>
            <person name="Lin C.F."/>
            <person name="Lin M.F."/>
            <person name="Lindblad-Toh K."/>
            <person name="Llopart A."/>
            <person name="Long M."/>
            <person name="Low L."/>
            <person name="Lozovsky E."/>
            <person name="Lu J."/>
            <person name="Luo M."/>
            <person name="Machado C.A."/>
            <person name="Makalowski W."/>
            <person name="Marzo M."/>
            <person name="Matsuda M."/>
            <person name="Matzkin L."/>
            <person name="McAllister B."/>
            <person name="McBride C.S."/>
            <person name="McKernan B."/>
            <person name="McKernan K."/>
            <person name="Mendez-Lago M."/>
            <person name="Minx P."/>
            <person name="Mollenhauer M.U."/>
            <person name="Montooth K."/>
            <person name="Mount S.M."/>
            <person name="Mu X."/>
            <person name="Myers E."/>
            <person name="Negre B."/>
            <person name="Newfeld S."/>
            <person name="Nielsen R."/>
            <person name="Noor M.A."/>
            <person name="O'Grady P."/>
            <person name="Pachter L."/>
            <person name="Papaceit M."/>
            <person name="Parisi M.J."/>
            <person name="Parisi M."/>
            <person name="Parts L."/>
            <person name="Pedersen J.S."/>
            <person name="Pesole G."/>
            <person name="Phillippy A.M."/>
            <person name="Ponting C.P."/>
            <person name="Pop M."/>
            <person name="Porcelli D."/>
            <person name="Powell J.R."/>
            <person name="Prohaska S."/>
            <person name="Pruitt K."/>
            <person name="Puig M."/>
            <person name="Quesneville H."/>
            <person name="Ram K.R."/>
            <person name="Rand D."/>
            <person name="Rasmussen M.D."/>
            <person name="Reed L.K."/>
            <person name="Reenan R."/>
            <person name="Reily A."/>
            <person name="Remington K.A."/>
            <person name="Rieger T.T."/>
            <person name="Ritchie M.G."/>
            <person name="Robin C."/>
            <person name="Rogers Y.H."/>
            <person name="Rohde C."/>
            <person name="Rozas J."/>
            <person name="Rubenfield M.J."/>
            <person name="Ruiz A."/>
            <person name="Russo S."/>
            <person name="Salzberg S.L."/>
            <person name="Sanchez-Gracia A."/>
            <person name="Saranga D.J."/>
            <person name="Sato H."/>
            <person name="Schaeffer S.W."/>
            <person name="Schatz M.C."/>
            <person name="Schlenke T."/>
            <person name="Schwartz R."/>
            <person name="Segarra C."/>
            <person name="Singh R.S."/>
            <person name="Sirot L."/>
            <person name="Sirota M."/>
            <person name="Sisneros N.B."/>
            <person name="Smith C.D."/>
            <person name="Smith T.F."/>
            <person name="Spieth J."/>
            <person name="Stage D.E."/>
            <person name="Stark A."/>
            <person name="Stephan W."/>
            <person name="Strausberg R.L."/>
            <person name="Strempel S."/>
            <person name="Sturgill D."/>
            <person name="Sutton G."/>
            <person name="Sutton G.G."/>
            <person name="Tao W."/>
            <person name="Teichmann S."/>
            <person name="Tobari Y.N."/>
            <person name="Tomimura Y."/>
            <person name="Tsolas J.M."/>
            <person name="Valente V.L."/>
            <person name="Venter E."/>
            <person name="Venter J.C."/>
            <person name="Vicario S."/>
            <person name="Vieira F.G."/>
            <person name="Vilella A.J."/>
            <person name="Villasante A."/>
            <person name="Walenz B."/>
            <person name="Wang J."/>
            <person name="Wasserman M."/>
            <person name="Watts T."/>
            <person name="Wilson D."/>
            <person name="Wilson R.K."/>
            <person name="Wing R.A."/>
            <person name="Wolfner M.F."/>
            <person name="Wong A."/>
            <person name="Wong G.K."/>
            <person name="Wu C.I."/>
            <person name="Wu G."/>
            <person name="Yamamoto D."/>
            <person name="Yang H.P."/>
            <person name="Yang S.P."/>
            <person name="Yorke J.A."/>
            <person name="Yoshida K."/>
            <person name="Zdobnov E."/>
            <person name="Zhang P."/>
            <person name="Zhang Y."/>
            <person name="Zimin A.V."/>
            <person name="Baldwin J."/>
            <person name="Abdouelleil A."/>
            <person name="Abdulkadir J."/>
            <person name="Abebe A."/>
            <person name="Abera B."/>
            <person name="Abreu J."/>
            <person name="Acer S.C."/>
            <person name="Aftuck L."/>
            <person name="Alexander A."/>
            <person name="An P."/>
            <person name="Anderson E."/>
            <person name="Anderson S."/>
            <person name="Arachi H."/>
            <person name="Azer M."/>
            <person name="Bachantsang P."/>
            <person name="Barry A."/>
            <person name="Bayul T."/>
            <person name="Berlin A."/>
            <person name="Bessette D."/>
            <person name="Bloom T."/>
            <person name="Blye J."/>
            <person name="Boguslavskiy L."/>
            <person name="Bonnet C."/>
            <person name="Boukhgalter B."/>
            <person name="Bourzgui I."/>
            <person name="Brown A."/>
            <person name="Cahill P."/>
            <person name="Channer S."/>
            <person name="Cheshatsang Y."/>
            <person name="Chuda L."/>
            <person name="Citroen M."/>
            <person name="Collymore A."/>
            <person name="Cooke P."/>
            <person name="Costello M."/>
            <person name="D'Aco K."/>
            <person name="Daza R."/>
            <person name="De Haan G."/>
            <person name="DeGray S."/>
            <person name="DeMaso C."/>
            <person name="Dhargay N."/>
            <person name="Dooley K."/>
            <person name="Dooley E."/>
            <person name="Doricent M."/>
            <person name="Dorje P."/>
            <person name="Dorjee K."/>
            <person name="Dupes A."/>
            <person name="Elong R."/>
            <person name="Falk J."/>
            <person name="Farina A."/>
            <person name="Faro S."/>
            <person name="Ferguson D."/>
            <person name="Fisher S."/>
            <person name="Foley C.D."/>
            <person name="Franke A."/>
            <person name="Friedrich D."/>
            <person name="Gadbois L."/>
            <person name="Gearin G."/>
            <person name="Gearin C.R."/>
            <person name="Giannoukos G."/>
            <person name="Goode T."/>
            <person name="Graham J."/>
            <person name="Grandbois E."/>
            <person name="Grewal S."/>
            <person name="Gyaltsen K."/>
            <person name="Hafez N."/>
            <person name="Hagos B."/>
            <person name="Hall J."/>
            <person name="Henson C."/>
            <person name="Hollinger A."/>
            <person name="Honan T."/>
            <person name="Huard M.D."/>
            <person name="Hughes L."/>
            <person name="Hurhula B."/>
            <person name="Husby M.E."/>
            <person name="Kamat A."/>
            <person name="Kanga B."/>
            <person name="Kashin S."/>
            <person name="Khazanovich D."/>
            <person name="Kisner P."/>
            <person name="Lance K."/>
            <person name="Lara M."/>
            <person name="Lee W."/>
            <person name="Lennon N."/>
            <person name="Letendre F."/>
            <person name="LeVine R."/>
            <person name="Lipovsky A."/>
            <person name="Liu X."/>
            <person name="Liu J."/>
            <person name="Liu S."/>
            <person name="Lokyitsang T."/>
            <person name="Lokyitsang Y."/>
            <person name="Lubonja R."/>
            <person name="Lui A."/>
            <person name="MacDonald P."/>
            <person name="Magnisalis V."/>
            <person name="Maru K."/>
            <person name="Matthews C."/>
            <person name="McCusker W."/>
            <person name="McDonough S."/>
            <person name="Mehta T."/>
            <person name="Meldrim J."/>
            <person name="Meneus L."/>
            <person name="Mihai O."/>
            <person name="Mihalev A."/>
            <person name="Mihova T."/>
            <person name="Mittelman R."/>
            <person name="Mlenga V."/>
            <person name="Montmayeur A."/>
            <person name="Mulrain L."/>
            <person name="Navidi A."/>
            <person name="Naylor J."/>
            <person name="Negash T."/>
            <person name="Nguyen T."/>
            <person name="Nguyen N."/>
            <person name="Nicol R."/>
            <person name="Norbu C."/>
            <person name="Norbu N."/>
            <person name="Novod N."/>
            <person name="O'Neill B."/>
            <person name="Osman S."/>
            <person name="Markiewicz E."/>
            <person name="Oyono O.L."/>
            <person name="Patti C."/>
            <person name="Phunkhang P."/>
            <person name="Pierre F."/>
            <person name="Priest M."/>
            <person name="Raghuraman S."/>
            <person name="Rege F."/>
            <person name="Reyes R."/>
            <person name="Rise C."/>
            <person name="Rogov P."/>
            <person name="Ross K."/>
            <person name="Ryan E."/>
            <person name="Settipalli S."/>
            <person name="Shea T."/>
            <person name="Sherpa N."/>
            <person name="Shi L."/>
            <person name="Shih D."/>
            <person name="Sparrow T."/>
            <person name="Spaulding J."/>
            <person name="Stalker J."/>
            <person name="Stange-Thomann N."/>
            <person name="Stavropoulos S."/>
            <person name="Stone C."/>
            <person name="Strader C."/>
            <person name="Tesfaye S."/>
            <person name="Thomson T."/>
            <person name="Thoulutsang Y."/>
            <person name="Thoulutsang D."/>
            <person name="Topham K."/>
            <person name="Topping I."/>
            <person name="Tsamla T."/>
            <person name="Vassiliev H."/>
            <person name="Vo A."/>
            <person name="Wangchuk T."/>
            <person name="Wangdi T."/>
            <person name="Weiand M."/>
            <person name="Wilkinson J."/>
            <person name="Wilson A."/>
            <person name="Yadav S."/>
            <person name="Young G."/>
            <person name="Yu Q."/>
            <person name="Zembek L."/>
            <person name="Zhong D."/>
            <person name="Zimmer A."/>
            <person name="Zwirko Z."/>
            <person name="Jaffe D.B."/>
            <person name="Alvarez P."/>
            <person name="Brockman W."/>
            <person name="Butler J."/>
            <person name="Chin C."/>
            <person name="Gnerre S."/>
            <person name="Grabherr M."/>
            <person name="Kleber M."/>
            <person name="Mauceli E."/>
            <person name="MacCallum I."/>
        </authorList>
    </citation>
    <scope>NUCLEOTIDE SEQUENCE [LARGE SCALE GENOMIC DNA]</scope>
    <source>
        <strain evidence="3">Tucson 14030-0811.24</strain>
    </source>
</reference>
<dbReference type="InterPro" id="IPR006170">
    <property type="entry name" value="PBP/GOBP"/>
</dbReference>
<dbReference type="AlphaFoldDB" id="A0A0Q9X0Z9"/>
<dbReference type="Proteomes" id="UP000007798">
    <property type="component" value="Unassembled WGS sequence"/>
</dbReference>
<dbReference type="Pfam" id="PF01395">
    <property type="entry name" value="PBP_GOBP"/>
    <property type="match status" value="1"/>
</dbReference>
<evidence type="ECO:0000256" key="1">
    <source>
        <dbReference type="SAM" id="SignalP"/>
    </source>
</evidence>
<dbReference type="FunCoup" id="A0A0Q9X0Z9">
    <property type="interactions" value="40"/>
</dbReference>
<evidence type="ECO:0000313" key="3">
    <source>
        <dbReference type="Proteomes" id="UP000007798"/>
    </source>
</evidence>